<comment type="caution">
    <text evidence="2">The sequence shown here is derived from an EMBL/GenBank/DDBJ whole genome shotgun (WGS) entry which is preliminary data.</text>
</comment>
<dbReference type="EMBL" id="VRMN01000005">
    <property type="protein sequence ID" value="KAA8494243.1"/>
    <property type="molecule type" value="Genomic_DNA"/>
</dbReference>
<evidence type="ECO:0000313" key="3">
    <source>
        <dbReference type="Proteomes" id="UP000324585"/>
    </source>
</evidence>
<evidence type="ECO:0000313" key="2">
    <source>
        <dbReference type="EMBL" id="KAA8494243.1"/>
    </source>
</evidence>
<feature type="region of interest" description="Disordered" evidence="1">
    <location>
        <begin position="110"/>
        <end position="139"/>
    </location>
</feature>
<protein>
    <submittedName>
        <fullName evidence="2">Uncharacterized protein</fullName>
    </submittedName>
</protein>
<dbReference type="AlphaFoldDB" id="A0A5J4YU02"/>
<reference evidence="3" key="1">
    <citation type="journal article" date="2019" name="Nat. Commun.">
        <title>Expansion of phycobilisome linker gene families in mesophilic red algae.</title>
        <authorList>
            <person name="Lee J."/>
            <person name="Kim D."/>
            <person name="Bhattacharya D."/>
            <person name="Yoon H.S."/>
        </authorList>
    </citation>
    <scope>NUCLEOTIDE SEQUENCE [LARGE SCALE GENOMIC DNA]</scope>
    <source>
        <strain evidence="3">CCMP 1328</strain>
    </source>
</reference>
<accession>A0A5J4YU02</accession>
<proteinExistence type="predicted"/>
<dbReference type="Proteomes" id="UP000324585">
    <property type="component" value="Unassembled WGS sequence"/>
</dbReference>
<organism evidence="2 3">
    <name type="scientific">Porphyridium purpureum</name>
    <name type="common">Red alga</name>
    <name type="synonym">Porphyridium cruentum</name>
    <dbReference type="NCBI Taxonomy" id="35688"/>
    <lineage>
        <taxon>Eukaryota</taxon>
        <taxon>Rhodophyta</taxon>
        <taxon>Bangiophyceae</taxon>
        <taxon>Porphyridiales</taxon>
        <taxon>Porphyridiaceae</taxon>
        <taxon>Porphyridium</taxon>
    </lineage>
</organism>
<keyword evidence="3" id="KW-1185">Reference proteome</keyword>
<name>A0A5J4YU02_PORPP</name>
<gene>
    <name evidence="2" type="ORF">FVE85_4218</name>
</gene>
<sequence>MAAFDAMNRAAEEHCAALGDGSDDPSSVSELVMDAMFHSCFAPSLVSFQDRKGHSVIRSVHAYLTNLEGTDVRLVPSLSARYTYHSEDRRNKNDESACYTGRLVRNDAKKNVRKGTSNPVAHAGSEQKSMRDFCGKKRHMRAVASRDGRHRW</sequence>
<evidence type="ECO:0000256" key="1">
    <source>
        <dbReference type="SAM" id="MobiDB-lite"/>
    </source>
</evidence>